<dbReference type="InterPro" id="IPR001466">
    <property type="entry name" value="Beta-lactam-related"/>
</dbReference>
<dbReference type="Gene3D" id="3.40.710.10">
    <property type="entry name" value="DD-peptidase/beta-lactamase superfamily"/>
    <property type="match status" value="1"/>
</dbReference>
<gene>
    <name evidence="2" type="ORF">IW256_001908</name>
</gene>
<proteinExistence type="predicted"/>
<feature type="domain" description="Beta-lactamase-related" evidence="1">
    <location>
        <begin position="16"/>
        <end position="383"/>
    </location>
</feature>
<dbReference type="InterPro" id="IPR050789">
    <property type="entry name" value="Diverse_Enzym_Activities"/>
</dbReference>
<comment type="caution">
    <text evidence="2">The sequence shown here is derived from an EMBL/GenBank/DDBJ whole genome shotgun (WGS) entry which is preliminary data.</text>
</comment>
<organism evidence="2 3">
    <name type="scientific">Actinomadura viridis</name>
    <dbReference type="NCBI Taxonomy" id="58110"/>
    <lineage>
        <taxon>Bacteria</taxon>
        <taxon>Bacillati</taxon>
        <taxon>Actinomycetota</taxon>
        <taxon>Actinomycetes</taxon>
        <taxon>Streptosporangiales</taxon>
        <taxon>Thermomonosporaceae</taxon>
        <taxon>Actinomadura</taxon>
    </lineage>
</organism>
<dbReference type="SUPFAM" id="SSF56601">
    <property type="entry name" value="beta-lactamase/transpeptidase-like"/>
    <property type="match status" value="1"/>
</dbReference>
<dbReference type="Proteomes" id="UP000614047">
    <property type="component" value="Unassembled WGS sequence"/>
</dbReference>
<name>A0A931DIX1_9ACTN</name>
<dbReference type="AlphaFoldDB" id="A0A931DIX1"/>
<dbReference type="PANTHER" id="PTHR43283">
    <property type="entry name" value="BETA-LACTAMASE-RELATED"/>
    <property type="match status" value="1"/>
</dbReference>
<accession>A0A931DIX1</accession>
<dbReference type="EMBL" id="JADOUA010000001">
    <property type="protein sequence ID" value="MBG6087795.1"/>
    <property type="molecule type" value="Genomic_DNA"/>
</dbReference>
<sequence length="401" mass="43439">MTGGSGLSPRRLDRMRDVMSGHVAAGRVPGVVTLVARHGEVHADAIGTTTAGGTDPVRRDTLFRISSMTKPVTAVAALILVEECRLRLDEPVDGLLPELAGRRVLRAPDAPVGDTVPARRPITVRDVLDFRLGLGMILEEAAFAYPIYDAARELGITGFGPPAPDSPHSPDEWMRLLGTLPLVHQPGERWLYNIGSYVLGVLISRVAGQPLETFLRERIFEPLGMKDTGFTVPAGDLDRLPAAYHPAQDGSGTLEPHDVPEDSAWSREPAFPDGGAGLVSTADDYLAFARMLLNEGVHEGERILSRPAVELMTTDQLTAEQRLDAFGGSAGWGFGVSVGTHRDNLWATPGRYGWDGGLGTSWYNDPDEDLVAILMTQRSGFPTQNPVWLDFWTSVYQAVVD</sequence>
<keyword evidence="3" id="KW-1185">Reference proteome</keyword>
<evidence type="ECO:0000313" key="2">
    <source>
        <dbReference type="EMBL" id="MBG6087795.1"/>
    </source>
</evidence>
<dbReference type="Pfam" id="PF00144">
    <property type="entry name" value="Beta-lactamase"/>
    <property type="match status" value="1"/>
</dbReference>
<dbReference type="InterPro" id="IPR012338">
    <property type="entry name" value="Beta-lactam/transpept-like"/>
</dbReference>
<evidence type="ECO:0000313" key="3">
    <source>
        <dbReference type="Proteomes" id="UP000614047"/>
    </source>
</evidence>
<protein>
    <submittedName>
        <fullName evidence="2">CubicO group peptidase (Beta-lactamase class C family)</fullName>
    </submittedName>
</protein>
<dbReference type="RefSeq" id="WP_197010609.1">
    <property type="nucleotide sequence ID" value="NZ_BAABES010000008.1"/>
</dbReference>
<evidence type="ECO:0000259" key="1">
    <source>
        <dbReference type="Pfam" id="PF00144"/>
    </source>
</evidence>
<reference evidence="2" key="1">
    <citation type="submission" date="2020-11" db="EMBL/GenBank/DDBJ databases">
        <title>Sequencing the genomes of 1000 actinobacteria strains.</title>
        <authorList>
            <person name="Klenk H.-P."/>
        </authorList>
    </citation>
    <scope>NUCLEOTIDE SEQUENCE</scope>
    <source>
        <strain evidence="2">DSM 43175</strain>
    </source>
</reference>
<dbReference type="PANTHER" id="PTHR43283:SF3">
    <property type="entry name" value="BETA-LACTAMASE FAMILY PROTEIN (AFU_ORTHOLOGUE AFUA_5G07500)"/>
    <property type="match status" value="1"/>
</dbReference>